<keyword evidence="4" id="KW-0067">ATP-binding</keyword>
<dbReference type="InterPro" id="IPR001206">
    <property type="entry name" value="Diacylglycerol_kinase_cat_dom"/>
</dbReference>
<evidence type="ECO:0000313" key="7">
    <source>
        <dbReference type="EMBL" id="CAK9225437.1"/>
    </source>
</evidence>
<feature type="domain" description="DAGKc" evidence="6">
    <location>
        <begin position="131"/>
        <end position="273"/>
    </location>
</feature>
<dbReference type="SUPFAM" id="SSF111331">
    <property type="entry name" value="NAD kinase/diacylglycerol kinase-like"/>
    <property type="match status" value="1"/>
</dbReference>
<feature type="non-terminal residue" evidence="7">
    <location>
        <position position="509"/>
    </location>
</feature>
<evidence type="ECO:0000256" key="5">
    <source>
        <dbReference type="SAM" id="MobiDB-lite"/>
    </source>
</evidence>
<evidence type="ECO:0000259" key="6">
    <source>
        <dbReference type="PROSITE" id="PS50146"/>
    </source>
</evidence>
<dbReference type="InterPro" id="IPR045540">
    <property type="entry name" value="YegS/DAGK_C"/>
</dbReference>
<evidence type="ECO:0000256" key="4">
    <source>
        <dbReference type="ARBA" id="ARBA00022840"/>
    </source>
</evidence>
<keyword evidence="2" id="KW-0547">Nucleotide-binding</keyword>
<gene>
    <name evidence="7" type="ORF">CSSPTR1EN2_LOCUS17551</name>
</gene>
<dbReference type="EMBL" id="OZ019897">
    <property type="protein sequence ID" value="CAK9225437.1"/>
    <property type="molecule type" value="Genomic_DNA"/>
</dbReference>
<keyword evidence="1" id="KW-0808">Transferase</keyword>
<evidence type="ECO:0000256" key="1">
    <source>
        <dbReference type="ARBA" id="ARBA00022679"/>
    </source>
</evidence>
<accession>A0ABP0UM23</accession>
<dbReference type="Gene3D" id="2.60.200.40">
    <property type="match status" value="1"/>
</dbReference>
<keyword evidence="8" id="KW-1185">Reference proteome</keyword>
<dbReference type="PROSITE" id="PS50146">
    <property type="entry name" value="DAGK"/>
    <property type="match status" value="1"/>
</dbReference>
<dbReference type="SMART" id="SM00046">
    <property type="entry name" value="DAGKc"/>
    <property type="match status" value="1"/>
</dbReference>
<keyword evidence="3" id="KW-0418">Kinase</keyword>
<evidence type="ECO:0000256" key="3">
    <source>
        <dbReference type="ARBA" id="ARBA00022777"/>
    </source>
</evidence>
<dbReference type="Gene3D" id="3.40.50.10330">
    <property type="entry name" value="Probable inorganic polyphosphate/atp-NAD kinase, domain 1"/>
    <property type="match status" value="1"/>
</dbReference>
<dbReference type="InterPro" id="IPR017438">
    <property type="entry name" value="ATP-NAD_kinase_N"/>
</dbReference>
<sequence length="509" mass="55768">IPPKPSNDALPSPGVNPLGGPPKLEEELQLDGAQVRATLRNTGVLQWHGATKQGSLVVQDDLIGIKGEGELCIILHTFCISSSSSSKRPICRGAAAAIPKRKRKDMRLSFANERSRQMWFETIQRFLDEAGRPKKLMVIVNPFGGEGAGKKLFLQIVEPLLLAAKISFTMKETMFSSHAKDLAKSLDLSQFDGIACVSGDGVLVEVLNGLLERVDWKHAIRKPLGIIPAGTGNGMAKSLLHHAGEFFDVASATFLIIRGHKQALDVATVVQGQVRFHSILMLSWGLVADVDFESEKYRWMGRFRFDFQTLIRIVNLRRYNGSFSYLPAEHLGGTGGPYSSELEVNKLLQNNEADSARSWRKGYSGPLQSHPSSDWRSMDGVFVLVWLNNVPFAGESAMPAPLAKFSDGCLDLLVLRDCSRWELFGLLFKLQDGSHIKSKSIEYLKVKAFRLSPGGRCGSEKQGGYVDLDGEVLARGQGSHGDASNDPMVYGPTIEVSIQQGLATLFCPS</sequence>
<dbReference type="InterPro" id="IPR050187">
    <property type="entry name" value="Lipid_Phosphate_FormReg"/>
</dbReference>
<dbReference type="InterPro" id="IPR016064">
    <property type="entry name" value="NAD/diacylglycerol_kinase_sf"/>
</dbReference>
<dbReference type="PANTHER" id="PTHR12358">
    <property type="entry name" value="SPHINGOSINE KINASE"/>
    <property type="match status" value="1"/>
</dbReference>
<evidence type="ECO:0000313" key="8">
    <source>
        <dbReference type="Proteomes" id="UP001497512"/>
    </source>
</evidence>
<reference evidence="7" key="1">
    <citation type="submission" date="2024-02" db="EMBL/GenBank/DDBJ databases">
        <authorList>
            <consortium name="ELIXIR-Norway"/>
            <consortium name="Elixir Norway"/>
        </authorList>
    </citation>
    <scope>NUCLEOTIDE SEQUENCE</scope>
</reference>
<organism evidence="7 8">
    <name type="scientific">Sphagnum troendelagicum</name>
    <dbReference type="NCBI Taxonomy" id="128251"/>
    <lineage>
        <taxon>Eukaryota</taxon>
        <taxon>Viridiplantae</taxon>
        <taxon>Streptophyta</taxon>
        <taxon>Embryophyta</taxon>
        <taxon>Bryophyta</taxon>
        <taxon>Sphagnophytina</taxon>
        <taxon>Sphagnopsida</taxon>
        <taxon>Sphagnales</taxon>
        <taxon>Sphagnaceae</taxon>
        <taxon>Sphagnum</taxon>
    </lineage>
</organism>
<proteinExistence type="predicted"/>
<dbReference type="Pfam" id="PF00781">
    <property type="entry name" value="DAGK_cat"/>
    <property type="match status" value="1"/>
</dbReference>
<evidence type="ECO:0000256" key="2">
    <source>
        <dbReference type="ARBA" id="ARBA00022741"/>
    </source>
</evidence>
<name>A0ABP0UM23_9BRYO</name>
<protein>
    <recommendedName>
        <fullName evidence="6">DAGKc domain-containing protein</fullName>
    </recommendedName>
</protein>
<dbReference type="Pfam" id="PF19279">
    <property type="entry name" value="YegS_C"/>
    <property type="match status" value="1"/>
</dbReference>
<feature type="region of interest" description="Disordered" evidence="5">
    <location>
        <begin position="1"/>
        <end position="21"/>
    </location>
</feature>
<dbReference type="Proteomes" id="UP001497512">
    <property type="component" value="Chromosome 5"/>
</dbReference>
<dbReference type="PANTHER" id="PTHR12358:SF31">
    <property type="entry name" value="ACYLGLYCEROL KINASE, MITOCHONDRIAL"/>
    <property type="match status" value="1"/>
</dbReference>